<name>A0A3D9HQJ7_9BACL</name>
<dbReference type="EMBL" id="QRDZ01000063">
    <property type="protein sequence ID" value="RED51773.1"/>
    <property type="molecule type" value="Genomic_DNA"/>
</dbReference>
<dbReference type="AlphaFoldDB" id="A0A3D9HQJ7"/>
<evidence type="ECO:0000313" key="1">
    <source>
        <dbReference type="EMBL" id="RED51773.1"/>
    </source>
</evidence>
<keyword evidence="2" id="KW-1185">Reference proteome</keyword>
<protein>
    <recommendedName>
        <fullName evidence="3">Spo0E like sporulation regulatory protein</fullName>
    </recommendedName>
</protein>
<evidence type="ECO:0008006" key="3">
    <source>
        <dbReference type="Google" id="ProtNLM"/>
    </source>
</evidence>
<gene>
    <name evidence="1" type="ORF">DFP98_1632</name>
</gene>
<sequence length="70" mass="8179">MRREASRLTNELMHKYEKEKMKLNELGQESLGKGIPLAANETVLAQSRKVDELVTRFYVQKMAEREQGNR</sequence>
<comment type="caution">
    <text evidence="1">The sequence shown here is derived from an EMBL/GenBank/DDBJ whole genome shotgun (WGS) entry which is preliminary data.</text>
</comment>
<proteinExistence type="predicted"/>
<dbReference type="Proteomes" id="UP000256977">
    <property type="component" value="Unassembled WGS sequence"/>
</dbReference>
<reference evidence="1 2" key="1">
    <citation type="submission" date="2018-07" db="EMBL/GenBank/DDBJ databases">
        <title>Genomic Encyclopedia of Type Strains, Phase III (KMG-III): the genomes of soil and plant-associated and newly described type strains.</title>
        <authorList>
            <person name="Whitman W."/>
        </authorList>
    </citation>
    <scope>NUCLEOTIDE SEQUENCE [LARGE SCALE GENOMIC DNA]</scope>
    <source>
        <strain evidence="1 2">CECT 7287</strain>
    </source>
</reference>
<evidence type="ECO:0000313" key="2">
    <source>
        <dbReference type="Proteomes" id="UP000256977"/>
    </source>
</evidence>
<organism evidence="1 2">
    <name type="scientific">Cohnella phaseoli</name>
    <dbReference type="NCBI Taxonomy" id="456490"/>
    <lineage>
        <taxon>Bacteria</taxon>
        <taxon>Bacillati</taxon>
        <taxon>Bacillota</taxon>
        <taxon>Bacilli</taxon>
        <taxon>Bacillales</taxon>
        <taxon>Paenibacillaceae</taxon>
        <taxon>Cohnella</taxon>
    </lineage>
</organism>
<accession>A0A3D9HQJ7</accession>